<dbReference type="GO" id="GO:0005737">
    <property type="term" value="C:cytoplasm"/>
    <property type="evidence" value="ECO:0007669"/>
    <property type="project" value="TreeGrafter"/>
</dbReference>
<keyword evidence="10" id="KW-1185">Reference proteome</keyword>
<dbReference type="GO" id="GO:0008270">
    <property type="term" value="F:zinc ion binding"/>
    <property type="evidence" value="ECO:0007669"/>
    <property type="project" value="TreeGrafter"/>
</dbReference>
<dbReference type="SUPFAM" id="SSF55620">
    <property type="entry name" value="Tetrahydrobiopterin biosynthesis enzymes-like"/>
    <property type="match status" value="2"/>
</dbReference>
<sequence length="460" mass="50932">MGALEQGHYMDELEENDVELGSESEPEPEPELECDKEVKEAVRVLLEGIGEDCEREGLKRTPHRVAKAFREGTRGYNQKARDIVKGALFPEAGLGHINGHTGAVCGMVLVNDLDLFSYCESCLLPFAIRCHVSYLPSSNRVVGLSKLSRVSEVFAKRLQNPQKLAMEVCAALDASIKPAGVAVVLQCSHVPFPETFVSSSDWNQVCSSARLGALEEDHAQWNDFLALLKLKGVNGIESSNTLQNWCPSLKNTVNGKNMCNNKSYSSMVSAVVSILRAIGEDPLRKELVSTPYRYVQWLMRFKTSKTPEFISILNLNTNDEELKKEAIMTNGHGSKICYELSLPFCSQCEHHLIPFYGSVHIGWFGNAERCIDRAHLLALVQFYACKLQVQERMTRQIAESVHAWCDKGVAVVVEANHICMISRGIEKVRSSSATISVLGKFATDLVARASFLQSISKCTG</sequence>
<accession>A0AAD5Z7Y0</accession>
<name>A0AAD5Z7Y0_9POAL</name>
<feature type="domain" description="GTP cyclohydrolase I" evidence="8">
    <location>
        <begin position="269"/>
        <end position="455"/>
    </location>
</feature>
<keyword evidence="5" id="KW-0378">Hydrolase</keyword>
<comment type="similarity">
    <text evidence="2">Belongs to the GTP cyclohydrolase I family.</text>
</comment>
<dbReference type="EMBL" id="JAMRDG010000002">
    <property type="protein sequence ID" value="KAJ3688552.1"/>
    <property type="molecule type" value="Genomic_DNA"/>
</dbReference>
<organism evidence="9 10">
    <name type="scientific">Rhynchospora tenuis</name>
    <dbReference type="NCBI Taxonomy" id="198213"/>
    <lineage>
        <taxon>Eukaryota</taxon>
        <taxon>Viridiplantae</taxon>
        <taxon>Streptophyta</taxon>
        <taxon>Embryophyta</taxon>
        <taxon>Tracheophyta</taxon>
        <taxon>Spermatophyta</taxon>
        <taxon>Magnoliopsida</taxon>
        <taxon>Liliopsida</taxon>
        <taxon>Poales</taxon>
        <taxon>Cyperaceae</taxon>
        <taxon>Cyperoideae</taxon>
        <taxon>Rhynchosporeae</taxon>
        <taxon>Rhynchospora</taxon>
    </lineage>
</organism>
<evidence type="ECO:0000256" key="7">
    <source>
        <dbReference type="SAM" id="MobiDB-lite"/>
    </source>
</evidence>
<evidence type="ECO:0000259" key="8">
    <source>
        <dbReference type="Pfam" id="PF01227"/>
    </source>
</evidence>
<dbReference type="PANTHER" id="PTHR11109">
    <property type="entry name" value="GTP CYCLOHYDROLASE I"/>
    <property type="match status" value="1"/>
</dbReference>
<evidence type="ECO:0000313" key="9">
    <source>
        <dbReference type="EMBL" id="KAJ3688552.1"/>
    </source>
</evidence>
<evidence type="ECO:0000256" key="3">
    <source>
        <dbReference type="ARBA" id="ARBA00012715"/>
    </source>
</evidence>
<protein>
    <recommendedName>
        <fullName evidence="4">GTP cyclohydrolase 1</fullName>
        <ecNumber evidence="3">3.5.4.16</ecNumber>
    </recommendedName>
    <alternativeName>
        <fullName evidence="6">GTP cyclohydrolase I</fullName>
    </alternativeName>
</protein>
<evidence type="ECO:0000256" key="6">
    <source>
        <dbReference type="ARBA" id="ARBA00030854"/>
    </source>
</evidence>
<evidence type="ECO:0000313" key="10">
    <source>
        <dbReference type="Proteomes" id="UP001210211"/>
    </source>
</evidence>
<dbReference type="GO" id="GO:0006729">
    <property type="term" value="P:tetrahydrobiopterin biosynthetic process"/>
    <property type="evidence" value="ECO:0007669"/>
    <property type="project" value="TreeGrafter"/>
</dbReference>
<feature type="domain" description="GTP cyclohydrolase I" evidence="8">
    <location>
        <begin position="39"/>
        <end position="228"/>
    </location>
</feature>
<dbReference type="GO" id="GO:0003934">
    <property type="term" value="F:GTP cyclohydrolase I activity"/>
    <property type="evidence" value="ECO:0007669"/>
    <property type="project" value="UniProtKB-EC"/>
</dbReference>
<dbReference type="GO" id="GO:0005525">
    <property type="term" value="F:GTP binding"/>
    <property type="evidence" value="ECO:0007669"/>
    <property type="project" value="TreeGrafter"/>
</dbReference>
<dbReference type="Proteomes" id="UP001210211">
    <property type="component" value="Unassembled WGS sequence"/>
</dbReference>
<dbReference type="PANTHER" id="PTHR11109:SF7">
    <property type="entry name" value="GTP CYCLOHYDROLASE 1"/>
    <property type="match status" value="1"/>
</dbReference>
<dbReference type="Gene3D" id="3.30.1130.10">
    <property type="match status" value="2"/>
</dbReference>
<dbReference type="Pfam" id="PF01227">
    <property type="entry name" value="GTP_cyclohydroI"/>
    <property type="match status" value="2"/>
</dbReference>
<dbReference type="Gene3D" id="1.10.286.10">
    <property type="match status" value="2"/>
</dbReference>
<dbReference type="InterPro" id="IPR018234">
    <property type="entry name" value="GTP_CycHdrlase_I_CS"/>
</dbReference>
<comment type="pathway">
    <text evidence="1">Cofactor biosynthesis; 7,8-dihydroneopterin triphosphate biosynthesis; 7,8-dihydroneopterin triphosphate from GTP: step 1/1.</text>
</comment>
<gene>
    <name evidence="9" type="ORF">LUZ61_017716</name>
</gene>
<dbReference type="InterPro" id="IPR020602">
    <property type="entry name" value="GTP_CycHdrlase_I_dom"/>
</dbReference>
<feature type="region of interest" description="Disordered" evidence="7">
    <location>
        <begin position="1"/>
        <end position="34"/>
    </location>
</feature>
<reference evidence="9 10" key="1">
    <citation type="journal article" date="2022" name="Cell">
        <title>Repeat-based holocentromeres influence genome architecture and karyotype evolution.</title>
        <authorList>
            <person name="Hofstatter P.G."/>
            <person name="Thangavel G."/>
            <person name="Lux T."/>
            <person name="Neumann P."/>
            <person name="Vondrak T."/>
            <person name="Novak P."/>
            <person name="Zhang M."/>
            <person name="Costa L."/>
            <person name="Castellani M."/>
            <person name="Scott A."/>
            <person name="Toegelov H."/>
            <person name="Fuchs J."/>
            <person name="Mata-Sucre Y."/>
            <person name="Dias Y."/>
            <person name="Vanzela A.L.L."/>
            <person name="Huettel B."/>
            <person name="Almeida C.C.S."/>
            <person name="Simkova H."/>
            <person name="Souza G."/>
            <person name="Pedrosa-Harand A."/>
            <person name="Macas J."/>
            <person name="Mayer K.F.X."/>
            <person name="Houben A."/>
            <person name="Marques A."/>
        </authorList>
    </citation>
    <scope>NUCLEOTIDE SEQUENCE [LARGE SCALE GENOMIC DNA]</scope>
    <source>
        <strain evidence="9">RhyTen1mFocal</strain>
    </source>
</reference>
<dbReference type="AlphaFoldDB" id="A0AAD5Z7Y0"/>
<evidence type="ECO:0000256" key="4">
    <source>
        <dbReference type="ARBA" id="ARBA00017272"/>
    </source>
</evidence>
<dbReference type="EC" id="3.5.4.16" evidence="3"/>
<evidence type="ECO:0000256" key="2">
    <source>
        <dbReference type="ARBA" id="ARBA00008085"/>
    </source>
</evidence>
<dbReference type="InterPro" id="IPR001474">
    <property type="entry name" value="GTP_CycHdrlase_I"/>
</dbReference>
<feature type="compositionally biased region" description="Acidic residues" evidence="7">
    <location>
        <begin position="12"/>
        <end position="32"/>
    </location>
</feature>
<proteinExistence type="inferred from homology"/>
<dbReference type="PROSITE" id="PS00860">
    <property type="entry name" value="GTP_CYCLOHYDROL_1_2"/>
    <property type="match status" value="1"/>
</dbReference>
<evidence type="ECO:0000256" key="1">
    <source>
        <dbReference type="ARBA" id="ARBA00005080"/>
    </source>
</evidence>
<dbReference type="InterPro" id="IPR043133">
    <property type="entry name" value="GTP-CH-I_C/QueF"/>
</dbReference>
<evidence type="ECO:0000256" key="5">
    <source>
        <dbReference type="ARBA" id="ARBA00022801"/>
    </source>
</evidence>
<comment type="caution">
    <text evidence="9">The sequence shown here is derived from an EMBL/GenBank/DDBJ whole genome shotgun (WGS) entry which is preliminary data.</text>
</comment>
<dbReference type="InterPro" id="IPR043134">
    <property type="entry name" value="GTP-CH-I_N"/>
</dbReference>
<dbReference type="GO" id="GO:0046654">
    <property type="term" value="P:tetrahydrofolate biosynthetic process"/>
    <property type="evidence" value="ECO:0007669"/>
    <property type="project" value="InterPro"/>
</dbReference>